<keyword evidence="7" id="KW-1185">Reference proteome</keyword>
<comment type="caution">
    <text evidence="6">The sequence shown here is derived from an EMBL/GenBank/DDBJ whole genome shotgun (WGS) entry which is preliminary data.</text>
</comment>
<dbReference type="PRINTS" id="PR01007">
    <property type="entry name" value="FLGHOOKFLIK"/>
</dbReference>
<feature type="domain" description="Flagellar hook-length control protein-like C-terminal" evidence="5">
    <location>
        <begin position="265"/>
        <end position="345"/>
    </location>
</feature>
<dbReference type="InterPro" id="IPR038610">
    <property type="entry name" value="FliK-like_C_sf"/>
</dbReference>
<feature type="compositionally biased region" description="Gly residues" evidence="4">
    <location>
        <begin position="348"/>
        <end position="361"/>
    </location>
</feature>
<organism evidence="6 7">
    <name type="scientific">Stenotrophomonas nematodicola</name>
    <dbReference type="NCBI Taxonomy" id="2656746"/>
    <lineage>
        <taxon>Bacteria</taxon>
        <taxon>Pseudomonadati</taxon>
        <taxon>Pseudomonadota</taxon>
        <taxon>Gammaproteobacteria</taxon>
        <taxon>Lysobacterales</taxon>
        <taxon>Lysobacteraceae</taxon>
        <taxon>Stenotrophomonas</taxon>
    </lineage>
</organism>
<gene>
    <name evidence="6" type="ORF">ACEU0G_003981</name>
</gene>
<dbReference type="Gene3D" id="3.30.750.140">
    <property type="match status" value="1"/>
</dbReference>
<accession>A0ABW7D0H3</accession>
<feature type="compositionally biased region" description="Low complexity" evidence="4">
    <location>
        <begin position="1"/>
        <end position="22"/>
    </location>
</feature>
<keyword evidence="6" id="KW-0966">Cell projection</keyword>
<feature type="compositionally biased region" description="Basic and acidic residues" evidence="4">
    <location>
        <begin position="71"/>
        <end position="84"/>
    </location>
</feature>
<dbReference type="CDD" id="cd17470">
    <property type="entry name" value="T3SS_Flik_C"/>
    <property type="match status" value="1"/>
</dbReference>
<comment type="function">
    <text evidence="1">Controls the length of the flagellar hook.</text>
</comment>
<feature type="region of interest" description="Disordered" evidence="4">
    <location>
        <begin position="340"/>
        <end position="365"/>
    </location>
</feature>
<keyword evidence="3" id="KW-1005">Bacterial flagellum biogenesis</keyword>
<keyword evidence="6" id="KW-0969">Cilium</keyword>
<dbReference type="Proteomes" id="UP001605261">
    <property type="component" value="Unassembled WGS sequence"/>
</dbReference>
<dbReference type="InterPro" id="IPR001635">
    <property type="entry name" value="Flag_hook_Flik"/>
</dbReference>
<evidence type="ECO:0000256" key="1">
    <source>
        <dbReference type="ARBA" id="ARBA00003944"/>
    </source>
</evidence>
<proteinExistence type="inferred from homology"/>
<dbReference type="InterPro" id="IPR052563">
    <property type="entry name" value="FliK"/>
</dbReference>
<dbReference type="RefSeq" id="WP_394163768.1">
    <property type="nucleotide sequence ID" value="NZ_JBHGCJ010000008.1"/>
</dbReference>
<comment type="similarity">
    <text evidence="2">Belongs to the FliK family.</text>
</comment>
<dbReference type="PANTHER" id="PTHR37533">
    <property type="entry name" value="FLAGELLAR HOOK-LENGTH CONTROL PROTEIN"/>
    <property type="match status" value="1"/>
</dbReference>
<evidence type="ECO:0000256" key="3">
    <source>
        <dbReference type="ARBA" id="ARBA00022795"/>
    </source>
</evidence>
<evidence type="ECO:0000256" key="2">
    <source>
        <dbReference type="ARBA" id="ARBA00009149"/>
    </source>
</evidence>
<feature type="region of interest" description="Disordered" evidence="4">
    <location>
        <begin position="1"/>
        <end position="120"/>
    </location>
</feature>
<feature type="compositionally biased region" description="Low complexity" evidence="4">
    <location>
        <begin position="60"/>
        <end position="70"/>
    </location>
</feature>
<feature type="compositionally biased region" description="Basic and acidic residues" evidence="4">
    <location>
        <begin position="30"/>
        <end position="39"/>
    </location>
</feature>
<dbReference type="EMBL" id="JBHGCJ010000008">
    <property type="protein sequence ID" value="MFG6109956.1"/>
    <property type="molecule type" value="Genomic_DNA"/>
</dbReference>
<evidence type="ECO:0000259" key="5">
    <source>
        <dbReference type="Pfam" id="PF02120"/>
    </source>
</evidence>
<dbReference type="Pfam" id="PF02120">
    <property type="entry name" value="Flg_hook"/>
    <property type="match status" value="1"/>
</dbReference>
<evidence type="ECO:0000313" key="7">
    <source>
        <dbReference type="Proteomes" id="UP001605261"/>
    </source>
</evidence>
<evidence type="ECO:0000256" key="4">
    <source>
        <dbReference type="SAM" id="MobiDB-lite"/>
    </source>
</evidence>
<keyword evidence="6" id="KW-0282">Flagellum</keyword>
<evidence type="ECO:0000313" key="6">
    <source>
        <dbReference type="EMBL" id="MFG6109956.1"/>
    </source>
</evidence>
<reference evidence="6 7" key="1">
    <citation type="submission" date="2024-09" db="EMBL/GenBank/DDBJ databases">
        <authorList>
            <consortium name="All-Russian atlas of soil microorganisms"/>
            <consortium name="as a basis for the search for new antimicrobial producers and enzymes with unique properties"/>
            <person name="Sokolova E.A."/>
            <person name="Voronina E.N."/>
        </authorList>
    </citation>
    <scope>NUCLEOTIDE SEQUENCE [LARGE SCALE GENOMIC DNA]</scope>
    <source>
        <strain evidence="6 7">AF-22b-331.1</strain>
    </source>
</reference>
<name>A0ABW7D0H3_9GAMM</name>
<dbReference type="PANTHER" id="PTHR37533:SF2">
    <property type="entry name" value="FLAGELLAR HOOK-LENGTH CONTROL PROTEIN"/>
    <property type="match status" value="1"/>
</dbReference>
<sequence length="386" mass="37451">MPPALLGSGAATGTATPTGASPRPDSAATGDRRDFDAMLKGDATSVAKPAEQRAGRSGTPDAKGAPAPDADAAKPGEPGKRPASDDAIDAGSEATAATPATPAKPGEAPTEDTEAAPWPPLGLAGLALIGLAPAAPPAAAAPAPAPGATGAATNPLLAAAAATPTAAAPALPVAGATGATASAAAPAAIVLPADAEVADDSQLLKAVTDAIASSDGGDAPQAPLLHALHAAAELKGSAASPVFSGSPTATPDVGADDFGDAMSARIGWLADQKIGHAVIRVTPHDLGQVEVRLQIDGDKVHASFSSAHAEVRHALETSLPRLREMLGEQGFQLGNADVGHQHTAQDGKAGGGQSGAGGGDGEPALADITVSPAQLMRQRGLVDAYA</sequence>
<dbReference type="InterPro" id="IPR021136">
    <property type="entry name" value="Flagellar_hook_control-like_C"/>
</dbReference>
<feature type="compositionally biased region" description="Low complexity" evidence="4">
    <location>
        <begin position="93"/>
        <end position="108"/>
    </location>
</feature>
<protein>
    <submittedName>
        <fullName evidence="6">Flagellar hook-length control protein FliK</fullName>
    </submittedName>
</protein>